<accession>A0A2T1GMN8</accession>
<protein>
    <submittedName>
        <fullName evidence="1">Uncharacterized protein</fullName>
    </submittedName>
</protein>
<keyword evidence="2" id="KW-1185">Reference proteome</keyword>
<proteinExistence type="predicted"/>
<dbReference type="Proteomes" id="UP000238937">
    <property type="component" value="Unassembled WGS sequence"/>
</dbReference>
<gene>
    <name evidence="1" type="ORF">C7B77_01945</name>
</gene>
<organism evidence="1 2">
    <name type="scientific">Chamaesiphon polymorphus CCALA 037</name>
    <dbReference type="NCBI Taxonomy" id="2107692"/>
    <lineage>
        <taxon>Bacteria</taxon>
        <taxon>Bacillati</taxon>
        <taxon>Cyanobacteriota</taxon>
        <taxon>Cyanophyceae</taxon>
        <taxon>Gomontiellales</taxon>
        <taxon>Chamaesiphonaceae</taxon>
        <taxon>Chamaesiphon</taxon>
    </lineage>
</organism>
<name>A0A2T1GMN8_9CYAN</name>
<evidence type="ECO:0000313" key="1">
    <source>
        <dbReference type="EMBL" id="PSB59177.1"/>
    </source>
</evidence>
<sequence>MGTAHQHHSQFKNINIWTLNIDRLVKRLFDRISLNSFGYGSTCAVGTAHQYYFQFNNINIRVFNIDRLVKRLRSIK</sequence>
<evidence type="ECO:0000313" key="2">
    <source>
        <dbReference type="Proteomes" id="UP000238937"/>
    </source>
</evidence>
<dbReference type="AlphaFoldDB" id="A0A2T1GMN8"/>
<comment type="caution">
    <text evidence="1">The sequence shown here is derived from an EMBL/GenBank/DDBJ whole genome shotgun (WGS) entry which is preliminary data.</text>
</comment>
<reference evidence="1 2" key="1">
    <citation type="submission" date="2018-03" db="EMBL/GenBank/DDBJ databases">
        <title>The ancient ancestry and fast evolution of plastids.</title>
        <authorList>
            <person name="Moore K.R."/>
            <person name="Magnabosco C."/>
            <person name="Momper L."/>
            <person name="Gold D.A."/>
            <person name="Bosak T."/>
            <person name="Fournier G.P."/>
        </authorList>
    </citation>
    <scope>NUCLEOTIDE SEQUENCE [LARGE SCALE GENOMIC DNA]</scope>
    <source>
        <strain evidence="1 2">CCALA 037</strain>
    </source>
</reference>
<dbReference type="EMBL" id="PVWO01000012">
    <property type="protein sequence ID" value="PSB59177.1"/>
    <property type="molecule type" value="Genomic_DNA"/>
</dbReference>